<dbReference type="PRINTS" id="PR00411">
    <property type="entry name" value="PNDRDTASEI"/>
</dbReference>
<evidence type="ECO:0000313" key="5">
    <source>
        <dbReference type="EMBL" id="MDT9595189.1"/>
    </source>
</evidence>
<evidence type="ECO:0000256" key="3">
    <source>
        <dbReference type="ARBA" id="ARBA00022827"/>
    </source>
</evidence>
<dbReference type="Pfam" id="PF00743">
    <property type="entry name" value="FMO-like"/>
    <property type="match status" value="1"/>
</dbReference>
<dbReference type="InterPro" id="IPR036188">
    <property type="entry name" value="FAD/NAD-bd_sf"/>
</dbReference>
<proteinExistence type="inferred from homology"/>
<dbReference type="GO" id="GO:0016491">
    <property type="term" value="F:oxidoreductase activity"/>
    <property type="evidence" value="ECO:0007669"/>
    <property type="project" value="UniProtKB-KW"/>
</dbReference>
<organism evidence="5 6">
    <name type="scientific">Nocardioides imazamoxiresistens</name>
    <dbReference type="NCBI Taxonomy" id="3231893"/>
    <lineage>
        <taxon>Bacteria</taxon>
        <taxon>Bacillati</taxon>
        <taxon>Actinomycetota</taxon>
        <taxon>Actinomycetes</taxon>
        <taxon>Propionibacteriales</taxon>
        <taxon>Nocardioidaceae</taxon>
        <taxon>Nocardioides</taxon>
    </lineage>
</organism>
<dbReference type="InterPro" id="IPR051209">
    <property type="entry name" value="FAD-bind_Monooxygenase_sf"/>
</dbReference>
<comment type="similarity">
    <text evidence="1">Belongs to the FAD-binding monooxygenase family.</text>
</comment>
<dbReference type="EC" id="1.14.13.-" evidence="5"/>
<sequence>MSDPTGPAAPTDGTESPLHAVVVGAGFAGIAAALALREVGVEVVVLERADDVGGVWRDNTYPGAACDVPSALYSYSFDSNPGWRRVYSEQPDILAYLRDVVERRGLRPLVRTGTTVTAAAYDDASGRWTVATLRDGTVGTLETDLVVPAVGQLSEPVVPALPGLGSFAGPAFHSATWRHDVDLRGRHVAVVGTGASAIQLVPRVADVAASVTVFQRSAPYVVPKADGRYPAVLRSLLRRCGPLRRLERGAYFRLTEWLNGALTGELAGSRLPAALLRVWRAHLRLRVKDPALRARLLPSDPIGCKRLLFSNDWYAALDRPHVDVVTAGVARVEADALVDDDGRRHRADVVVWGTGFAAADFLAGVEVTGRDGVRLADVWAGGAHAHLGVTVPGFPGLAMMYGPNTNLGGSSIIGMLEPQAAWVAQLAVALRRARARGVASLDVAPDVAAAYDAEMQDRLARSVWAGCVSWYRTAAGRITTNWPGTVREYQQRLATLDVADLEEVTAWRTTTTSS</sequence>
<keyword evidence="4 5" id="KW-0560">Oxidoreductase</keyword>
<keyword evidence="2" id="KW-0285">Flavoprotein</keyword>
<dbReference type="InterPro" id="IPR020946">
    <property type="entry name" value="Flavin_mOase-like"/>
</dbReference>
<dbReference type="PANTHER" id="PTHR42877">
    <property type="entry name" value="L-ORNITHINE N(5)-MONOOXYGENASE-RELATED"/>
    <property type="match status" value="1"/>
</dbReference>
<evidence type="ECO:0000313" key="6">
    <source>
        <dbReference type="Proteomes" id="UP001268542"/>
    </source>
</evidence>
<name>A0ABU3Q1G9_9ACTN</name>
<dbReference type="SUPFAM" id="SSF51905">
    <property type="entry name" value="FAD/NAD(P)-binding domain"/>
    <property type="match status" value="2"/>
</dbReference>
<dbReference type="Gene3D" id="3.50.50.60">
    <property type="entry name" value="FAD/NAD(P)-binding domain"/>
    <property type="match status" value="2"/>
</dbReference>
<evidence type="ECO:0000256" key="4">
    <source>
        <dbReference type="ARBA" id="ARBA00023002"/>
    </source>
</evidence>
<evidence type="ECO:0000256" key="2">
    <source>
        <dbReference type="ARBA" id="ARBA00022630"/>
    </source>
</evidence>
<comment type="caution">
    <text evidence="5">The sequence shown here is derived from an EMBL/GenBank/DDBJ whole genome shotgun (WGS) entry which is preliminary data.</text>
</comment>
<dbReference type="EMBL" id="JAVYII010000010">
    <property type="protein sequence ID" value="MDT9595189.1"/>
    <property type="molecule type" value="Genomic_DNA"/>
</dbReference>
<dbReference type="PANTHER" id="PTHR42877:SF4">
    <property type="entry name" value="FAD_NAD(P)-BINDING DOMAIN-CONTAINING PROTEIN-RELATED"/>
    <property type="match status" value="1"/>
</dbReference>
<gene>
    <name evidence="5" type="ORF">RDV89_19030</name>
</gene>
<protein>
    <submittedName>
        <fullName evidence="5">NAD(P)/FAD-dependent oxidoreductase</fullName>
        <ecNumber evidence="5">1.14.13.-</ecNumber>
    </submittedName>
</protein>
<reference evidence="5 6" key="1">
    <citation type="submission" date="2023-08" db="EMBL/GenBank/DDBJ databases">
        <title>Nocardioides seae sp. nov., a bacterium isolated from a soil.</title>
        <authorList>
            <person name="Wang X."/>
        </authorList>
    </citation>
    <scope>NUCLEOTIDE SEQUENCE [LARGE SCALE GENOMIC DNA]</scope>
    <source>
        <strain evidence="5 6">YZH12</strain>
    </source>
</reference>
<keyword evidence="6" id="KW-1185">Reference proteome</keyword>
<keyword evidence="3" id="KW-0274">FAD</keyword>
<dbReference type="Proteomes" id="UP001268542">
    <property type="component" value="Unassembled WGS sequence"/>
</dbReference>
<dbReference type="RefSeq" id="WP_315735688.1">
    <property type="nucleotide sequence ID" value="NZ_JAVYII010000010.1"/>
</dbReference>
<accession>A0ABU3Q1G9</accession>
<evidence type="ECO:0000256" key="1">
    <source>
        <dbReference type="ARBA" id="ARBA00010139"/>
    </source>
</evidence>